<comment type="catalytic activity">
    <reaction evidence="1 12">
        <text>Cleavage of hydrophobic, N-terminal signal or leader sequences from secreted and periplasmic proteins.</text>
        <dbReference type="EC" id="3.4.21.89"/>
    </reaction>
</comment>
<dbReference type="PROSITE" id="PS00761">
    <property type="entry name" value="SPASE_I_3"/>
    <property type="match status" value="1"/>
</dbReference>
<dbReference type="PROSITE" id="PS00760">
    <property type="entry name" value="SPASE_I_2"/>
    <property type="match status" value="1"/>
</dbReference>
<dbReference type="InterPro" id="IPR019758">
    <property type="entry name" value="Pept_S26A_signal_pept_1_CS"/>
</dbReference>
<keyword evidence="10 12" id="KW-0472">Membrane</keyword>
<dbReference type="SUPFAM" id="SSF51306">
    <property type="entry name" value="LexA/Signal peptidase"/>
    <property type="match status" value="1"/>
</dbReference>
<evidence type="ECO:0000256" key="7">
    <source>
        <dbReference type="ARBA" id="ARBA00022692"/>
    </source>
</evidence>
<name>A0A420EE03_9ALTE</name>
<evidence type="ECO:0000256" key="10">
    <source>
        <dbReference type="ARBA" id="ARBA00023136"/>
    </source>
</evidence>
<dbReference type="AlphaFoldDB" id="A0A420EE03"/>
<proteinExistence type="inferred from homology"/>
<dbReference type="PANTHER" id="PTHR43390:SF1">
    <property type="entry name" value="CHLOROPLAST PROCESSING PEPTIDASE"/>
    <property type="match status" value="1"/>
</dbReference>
<evidence type="ECO:0000313" key="14">
    <source>
        <dbReference type="EMBL" id="RKF18896.1"/>
    </source>
</evidence>
<evidence type="ECO:0000256" key="8">
    <source>
        <dbReference type="ARBA" id="ARBA00022801"/>
    </source>
</evidence>
<evidence type="ECO:0000256" key="9">
    <source>
        <dbReference type="ARBA" id="ARBA00022989"/>
    </source>
</evidence>
<dbReference type="InterPro" id="IPR019766">
    <property type="entry name" value="Sign_pep_all-beta_subdom"/>
</dbReference>
<feature type="transmembrane region" description="Helical" evidence="12">
    <location>
        <begin position="14"/>
        <end position="32"/>
    </location>
</feature>
<dbReference type="GO" id="GO:0004252">
    <property type="term" value="F:serine-type endopeptidase activity"/>
    <property type="evidence" value="ECO:0007669"/>
    <property type="project" value="InterPro"/>
</dbReference>
<reference evidence="14 15" key="1">
    <citation type="submission" date="2018-09" db="EMBL/GenBank/DDBJ databases">
        <authorList>
            <person name="Wang Z."/>
        </authorList>
    </citation>
    <scope>NUCLEOTIDE SEQUENCE [LARGE SCALE GENOMIC DNA]</scope>
    <source>
        <strain evidence="14 15">ALS 81</strain>
    </source>
</reference>
<accession>A0A420EE03</accession>
<dbReference type="GO" id="GO:0006465">
    <property type="term" value="P:signal peptide processing"/>
    <property type="evidence" value="ECO:0007669"/>
    <property type="project" value="InterPro"/>
</dbReference>
<sequence>MHSGAAQGEWYSQLRLPLILVIICPIHAFILARRYDTTQVRAWFASWWATLSCFIVVMFISASFRTFFYEPFSIPSASMSPSLNVGQQILVSKWGYGNYRFLGHQILRTQASKKPERGDIIVFQHPQSPEVDFVKRVIALPGERIVYRNKTITIKPVCKAKRSPCSKPVRFTKERLADLTVQQFVLHSYQESLEDNRYTVLEDPNRAELLEHYFSQTGRVSGEWLVPKGHYFVMGDNRDNSLDSRYWGFVPQANITGKTVYTW</sequence>
<evidence type="ECO:0000256" key="11">
    <source>
        <dbReference type="PIRSR" id="PIRSR600223-1"/>
    </source>
</evidence>
<feature type="transmembrane region" description="Helical" evidence="12">
    <location>
        <begin position="44"/>
        <end position="64"/>
    </location>
</feature>
<evidence type="ECO:0000256" key="3">
    <source>
        <dbReference type="ARBA" id="ARBA00009370"/>
    </source>
</evidence>
<dbReference type="PANTHER" id="PTHR43390">
    <property type="entry name" value="SIGNAL PEPTIDASE I"/>
    <property type="match status" value="1"/>
</dbReference>
<dbReference type="Gene3D" id="2.10.109.10">
    <property type="entry name" value="Umud Fragment, subunit A"/>
    <property type="match status" value="1"/>
</dbReference>
<evidence type="ECO:0000256" key="5">
    <source>
        <dbReference type="ARBA" id="ARBA00019232"/>
    </source>
</evidence>
<gene>
    <name evidence="14" type="primary">lepB</name>
    <name evidence="14" type="ORF">DBZ36_10065</name>
</gene>
<organism evidence="14 15">
    <name type="scientific">Alginatibacterium sediminis</name>
    <dbReference type="NCBI Taxonomy" id="2164068"/>
    <lineage>
        <taxon>Bacteria</taxon>
        <taxon>Pseudomonadati</taxon>
        <taxon>Pseudomonadota</taxon>
        <taxon>Gammaproteobacteria</taxon>
        <taxon>Alteromonadales</taxon>
        <taxon>Alteromonadaceae</taxon>
        <taxon>Alginatibacterium</taxon>
    </lineage>
</organism>
<keyword evidence="15" id="KW-1185">Reference proteome</keyword>
<dbReference type="InterPro" id="IPR036286">
    <property type="entry name" value="LexA/Signal_pep-like_sf"/>
</dbReference>
<dbReference type="InterPro" id="IPR019533">
    <property type="entry name" value="Peptidase_S26"/>
</dbReference>
<evidence type="ECO:0000256" key="1">
    <source>
        <dbReference type="ARBA" id="ARBA00000677"/>
    </source>
</evidence>
<dbReference type="GO" id="GO:0009003">
    <property type="term" value="F:signal peptidase activity"/>
    <property type="evidence" value="ECO:0007669"/>
    <property type="project" value="UniProtKB-EC"/>
</dbReference>
<dbReference type="InterPro" id="IPR019757">
    <property type="entry name" value="Pept_S26A_signal_pept_1_Lys-AS"/>
</dbReference>
<feature type="domain" description="Peptidase S26" evidence="13">
    <location>
        <begin position="50"/>
        <end position="262"/>
    </location>
</feature>
<evidence type="ECO:0000256" key="2">
    <source>
        <dbReference type="ARBA" id="ARBA00004651"/>
    </source>
</evidence>
<protein>
    <recommendedName>
        <fullName evidence="5 12">Signal peptidase I</fullName>
        <ecNumber evidence="4 12">3.4.21.89</ecNumber>
    </recommendedName>
</protein>
<keyword evidence="12" id="KW-0645">Protease</keyword>
<comment type="similarity">
    <text evidence="3 12">Belongs to the peptidase S26 family.</text>
</comment>
<keyword evidence="6" id="KW-1003">Cell membrane</keyword>
<keyword evidence="7 12" id="KW-0812">Transmembrane</keyword>
<evidence type="ECO:0000259" key="13">
    <source>
        <dbReference type="Pfam" id="PF10502"/>
    </source>
</evidence>
<evidence type="ECO:0000256" key="12">
    <source>
        <dbReference type="RuleBase" id="RU362042"/>
    </source>
</evidence>
<evidence type="ECO:0000256" key="4">
    <source>
        <dbReference type="ARBA" id="ARBA00013208"/>
    </source>
</evidence>
<dbReference type="OrthoDB" id="9815782at2"/>
<dbReference type="PRINTS" id="PR00727">
    <property type="entry name" value="LEADERPTASE"/>
</dbReference>
<dbReference type="InterPro" id="IPR000223">
    <property type="entry name" value="Pept_S26A_signal_pept_1"/>
</dbReference>
<feature type="active site" evidence="11">
    <location>
        <position position="78"/>
    </location>
</feature>
<evidence type="ECO:0000256" key="6">
    <source>
        <dbReference type="ARBA" id="ARBA00022475"/>
    </source>
</evidence>
<evidence type="ECO:0000313" key="15">
    <source>
        <dbReference type="Proteomes" id="UP000286482"/>
    </source>
</evidence>
<keyword evidence="8 12" id="KW-0378">Hydrolase</keyword>
<dbReference type="GO" id="GO:0005886">
    <property type="term" value="C:plasma membrane"/>
    <property type="evidence" value="ECO:0007669"/>
    <property type="project" value="UniProtKB-SubCell"/>
</dbReference>
<comment type="caution">
    <text evidence="14">The sequence shown here is derived from an EMBL/GenBank/DDBJ whole genome shotgun (WGS) entry which is preliminary data.</text>
</comment>
<dbReference type="EMBL" id="RAQO01000005">
    <property type="protein sequence ID" value="RKF18896.1"/>
    <property type="molecule type" value="Genomic_DNA"/>
</dbReference>
<dbReference type="Pfam" id="PF10502">
    <property type="entry name" value="Peptidase_S26"/>
    <property type="match status" value="1"/>
</dbReference>
<dbReference type="NCBIfam" id="TIGR02227">
    <property type="entry name" value="sigpep_I_bact"/>
    <property type="match status" value="1"/>
</dbReference>
<dbReference type="Proteomes" id="UP000286482">
    <property type="component" value="Unassembled WGS sequence"/>
</dbReference>
<dbReference type="CDD" id="cd06530">
    <property type="entry name" value="S26_SPase_I"/>
    <property type="match status" value="1"/>
</dbReference>
<feature type="active site" evidence="11">
    <location>
        <position position="135"/>
    </location>
</feature>
<comment type="subcellular location">
    <subcellularLocation>
        <location evidence="2">Cell membrane</location>
        <topology evidence="2">Multi-pass membrane protein</topology>
    </subcellularLocation>
    <subcellularLocation>
        <location evidence="12">Membrane</location>
        <topology evidence="12">Multi-pass membrane protein</topology>
    </subcellularLocation>
</comment>
<keyword evidence="9 12" id="KW-1133">Transmembrane helix</keyword>
<dbReference type="EC" id="3.4.21.89" evidence="4 12"/>
<dbReference type="Gene3D" id="2.170.230.10">
    <property type="match status" value="1"/>
</dbReference>